<feature type="chain" id="PRO_5036293747" evidence="1">
    <location>
        <begin position="19"/>
        <end position="217"/>
    </location>
</feature>
<dbReference type="PATRIC" id="fig|67855.3.peg.1425"/>
<dbReference type="OrthoDB" id="9784896at2"/>
<dbReference type="RefSeq" id="WP_047977086.1">
    <property type="nucleotide sequence ID" value="NZ_JADGLC010000025.1"/>
</dbReference>
<dbReference type="EMBL" id="JWIZ01000040">
    <property type="protein sequence ID" value="KMK51296.1"/>
    <property type="molecule type" value="Genomic_DNA"/>
</dbReference>
<dbReference type="STRING" id="67855.RO21_06980"/>
<dbReference type="Proteomes" id="UP000036270">
    <property type="component" value="Unassembled WGS sequence"/>
</dbReference>
<dbReference type="InterPro" id="IPR036249">
    <property type="entry name" value="Thioredoxin-like_sf"/>
</dbReference>
<keyword evidence="1" id="KW-0732">Signal</keyword>
<proteinExistence type="predicted"/>
<name>A0A0J5P4U6_9PAST</name>
<dbReference type="PANTHER" id="PTHR35891:SF2">
    <property type="entry name" value="THIOL:DISULFIDE INTERCHANGE PROTEIN DSBA"/>
    <property type="match status" value="1"/>
</dbReference>
<dbReference type="Proteomes" id="UP000297396">
    <property type="component" value="Unassembled WGS sequence"/>
</dbReference>
<evidence type="ECO:0000313" key="5">
    <source>
        <dbReference type="Proteomes" id="UP000297396"/>
    </source>
</evidence>
<accession>A0A0J5P4U6</accession>
<dbReference type="PANTHER" id="PTHR35891">
    <property type="entry name" value="THIOL:DISULFIDE INTERCHANGE PROTEIN DSBA"/>
    <property type="match status" value="1"/>
</dbReference>
<feature type="signal peptide" evidence="1">
    <location>
        <begin position="1"/>
        <end position="18"/>
    </location>
</feature>
<evidence type="ECO:0000256" key="1">
    <source>
        <dbReference type="SAM" id="SignalP"/>
    </source>
</evidence>
<sequence>MKKRWALLLAAFAINVQAAQQSEAEPLFKDGKGYYSYKTPLKISLPKDKVLIQYFYSYGCDVCLSGDDYLKNYAARHQDKVVLQRSPAFEKGNAFSARMNATFAEYGRSELSDLFLFDSAGQKPEHSLTKSNQLIEKWLLKHNVNLRRFQDLFHSAGVEKRVNEDVQRYKTYSPPMIPMAILDGKYILISNTLYNDDYTYAVLDFLVDKLQQEREVK</sequence>
<evidence type="ECO:0000313" key="3">
    <source>
        <dbReference type="EMBL" id="TFV08299.1"/>
    </source>
</evidence>
<dbReference type="AlphaFoldDB" id="A0A0J5P4U6"/>
<evidence type="ECO:0000313" key="2">
    <source>
        <dbReference type="EMBL" id="KMK51296.1"/>
    </source>
</evidence>
<dbReference type="EMBL" id="SPPA01000025">
    <property type="protein sequence ID" value="TFV08299.1"/>
    <property type="molecule type" value="Genomic_DNA"/>
</dbReference>
<comment type="caution">
    <text evidence="2">The sequence shown here is derived from an EMBL/GenBank/DDBJ whole genome shotgun (WGS) entry which is preliminary data.</text>
</comment>
<dbReference type="SUPFAM" id="SSF52833">
    <property type="entry name" value="Thioredoxin-like"/>
    <property type="match status" value="1"/>
</dbReference>
<reference evidence="3 5" key="2">
    <citation type="submission" date="2019-03" db="EMBL/GenBank/DDBJ databases">
        <title>Diversity of the mouse oral microbiome.</title>
        <authorList>
            <person name="Joseph S."/>
            <person name="Aduse-Opoku J."/>
            <person name="Curtis M."/>
            <person name="Wade W."/>
            <person name="Hashim A."/>
        </authorList>
    </citation>
    <scope>NUCLEOTIDE SEQUENCE [LARGE SCALE GENOMIC DNA]</scope>
    <source>
        <strain evidence="3 5">WT12</strain>
    </source>
</reference>
<dbReference type="InterPro" id="IPR050824">
    <property type="entry name" value="Thiol_disulfide_DsbA"/>
</dbReference>
<dbReference type="Gene3D" id="3.40.30.10">
    <property type="entry name" value="Glutaredoxin"/>
    <property type="match status" value="1"/>
</dbReference>
<evidence type="ECO:0000313" key="4">
    <source>
        <dbReference type="Proteomes" id="UP000036270"/>
    </source>
</evidence>
<gene>
    <name evidence="3" type="ORF">E4T80_10305</name>
    <name evidence="2" type="ORF">RO21_06980</name>
</gene>
<protein>
    <submittedName>
        <fullName evidence="2">Thiol disulfide oxidoreductase</fullName>
    </submittedName>
    <submittedName>
        <fullName evidence="3">Thiol:disulfide interchange protein DsbA/DsbL</fullName>
    </submittedName>
</protein>
<reference evidence="2 4" key="1">
    <citation type="submission" date="2014-12" db="EMBL/GenBank/DDBJ databases">
        <title>Reclassification of Actinobacillus muris as Muribacter muris.</title>
        <authorList>
            <person name="Christensen H."/>
            <person name="Nicklas W."/>
            <person name="Bisgaard M."/>
        </authorList>
    </citation>
    <scope>NUCLEOTIDE SEQUENCE [LARGE SCALE GENOMIC DNA]</scope>
    <source>
        <strain evidence="2 4">Ackerman80-443D</strain>
    </source>
</reference>
<keyword evidence="4" id="KW-1185">Reference proteome</keyword>
<organism evidence="2 4">
    <name type="scientific">Muribacter muris</name>
    <dbReference type="NCBI Taxonomy" id="67855"/>
    <lineage>
        <taxon>Bacteria</taxon>
        <taxon>Pseudomonadati</taxon>
        <taxon>Pseudomonadota</taxon>
        <taxon>Gammaproteobacteria</taxon>
        <taxon>Pasteurellales</taxon>
        <taxon>Pasteurellaceae</taxon>
        <taxon>Muribacter</taxon>
    </lineage>
</organism>